<evidence type="ECO:0000313" key="5">
    <source>
        <dbReference type="EMBL" id="MFC6881516.1"/>
    </source>
</evidence>
<name>A0ABW2CKS5_9ACTN</name>
<keyword evidence="5" id="KW-0540">Nuclease</keyword>
<comment type="similarity">
    <text evidence="1">Belongs to the type-I restriction system S methylase family.</text>
</comment>
<dbReference type="RefSeq" id="WP_160822920.1">
    <property type="nucleotide sequence ID" value="NZ_JBHSXE010000001.1"/>
</dbReference>
<keyword evidence="2" id="KW-0680">Restriction system</keyword>
<dbReference type="GO" id="GO:0016787">
    <property type="term" value="F:hydrolase activity"/>
    <property type="evidence" value="ECO:0007669"/>
    <property type="project" value="UniProtKB-KW"/>
</dbReference>
<keyword evidence="6" id="KW-1185">Reference proteome</keyword>
<evidence type="ECO:0000256" key="3">
    <source>
        <dbReference type="ARBA" id="ARBA00023125"/>
    </source>
</evidence>
<organism evidence="5 6">
    <name type="scientific">Actinomadura yumaensis</name>
    <dbReference type="NCBI Taxonomy" id="111807"/>
    <lineage>
        <taxon>Bacteria</taxon>
        <taxon>Bacillati</taxon>
        <taxon>Actinomycetota</taxon>
        <taxon>Actinomycetes</taxon>
        <taxon>Streptosporangiales</taxon>
        <taxon>Thermomonosporaceae</taxon>
        <taxon>Actinomadura</taxon>
    </lineage>
</organism>
<dbReference type="EMBL" id="JBHSXS010000008">
    <property type="protein sequence ID" value="MFC6881516.1"/>
    <property type="molecule type" value="Genomic_DNA"/>
</dbReference>
<evidence type="ECO:0000256" key="1">
    <source>
        <dbReference type="ARBA" id="ARBA00010923"/>
    </source>
</evidence>
<dbReference type="PANTHER" id="PTHR30408:SF13">
    <property type="entry name" value="TYPE I RESTRICTION ENZYME HINDI SPECIFICITY SUBUNIT"/>
    <property type="match status" value="1"/>
</dbReference>
<dbReference type="Pfam" id="PF01420">
    <property type="entry name" value="Methylase_S"/>
    <property type="match status" value="1"/>
</dbReference>
<evidence type="ECO:0000259" key="4">
    <source>
        <dbReference type="Pfam" id="PF01420"/>
    </source>
</evidence>
<keyword evidence="5" id="KW-0378">Hydrolase</keyword>
<accession>A0ABW2CKS5</accession>
<keyword evidence="5" id="KW-0255">Endonuclease</keyword>
<dbReference type="GO" id="GO:0004519">
    <property type="term" value="F:endonuclease activity"/>
    <property type="evidence" value="ECO:0007669"/>
    <property type="project" value="UniProtKB-KW"/>
</dbReference>
<dbReference type="SUPFAM" id="SSF116734">
    <property type="entry name" value="DNA methylase specificity domain"/>
    <property type="match status" value="2"/>
</dbReference>
<evidence type="ECO:0000256" key="2">
    <source>
        <dbReference type="ARBA" id="ARBA00022747"/>
    </source>
</evidence>
<dbReference type="InterPro" id="IPR000055">
    <property type="entry name" value="Restrct_endonuc_typeI_TRD"/>
</dbReference>
<reference evidence="6" key="1">
    <citation type="journal article" date="2019" name="Int. J. Syst. Evol. Microbiol.">
        <title>The Global Catalogue of Microorganisms (GCM) 10K type strain sequencing project: providing services to taxonomists for standard genome sequencing and annotation.</title>
        <authorList>
            <consortium name="The Broad Institute Genomics Platform"/>
            <consortium name="The Broad Institute Genome Sequencing Center for Infectious Disease"/>
            <person name="Wu L."/>
            <person name="Ma J."/>
        </authorList>
    </citation>
    <scope>NUCLEOTIDE SEQUENCE [LARGE SCALE GENOMIC DNA]</scope>
    <source>
        <strain evidence="6">JCM 3369</strain>
    </source>
</reference>
<dbReference type="InterPro" id="IPR052021">
    <property type="entry name" value="Type-I_RS_S_subunit"/>
</dbReference>
<dbReference type="CDD" id="cd17248">
    <property type="entry name" value="RMtype1_S_AmiI-TRD2-CR2_like"/>
    <property type="match status" value="1"/>
</dbReference>
<dbReference type="PANTHER" id="PTHR30408">
    <property type="entry name" value="TYPE-1 RESTRICTION ENZYME ECOKI SPECIFICITY PROTEIN"/>
    <property type="match status" value="1"/>
</dbReference>
<comment type="caution">
    <text evidence="5">The sequence shown here is derived from an EMBL/GenBank/DDBJ whole genome shotgun (WGS) entry which is preliminary data.</text>
</comment>
<dbReference type="Gene3D" id="3.90.220.20">
    <property type="entry name" value="DNA methylase specificity domains"/>
    <property type="match status" value="2"/>
</dbReference>
<keyword evidence="3" id="KW-0238">DNA-binding</keyword>
<proteinExistence type="inferred from homology"/>
<feature type="domain" description="Type I restriction modification DNA specificity" evidence="4">
    <location>
        <begin position="34"/>
        <end position="206"/>
    </location>
</feature>
<dbReference type="InterPro" id="IPR044946">
    <property type="entry name" value="Restrct_endonuc_typeI_TRD_sf"/>
</dbReference>
<dbReference type="Proteomes" id="UP001596380">
    <property type="component" value="Unassembled WGS sequence"/>
</dbReference>
<sequence length="426" mass="47078">MARENTITGGRSATSAVIPGRWALSVGNPDRWTPSGFEWARLTEIARLESGHTPSRRNSEYWGGDIPWIGIRDATSNHGRMIFETNQTITQAGIENSSARLLPAGTVCLSRTASVGYVVTMGVPMATSQDFVNWVCGPRIMSRYLHYILMAEQESIRRFAHGSVHNTVYYPEVKAFHVCIPQPQEQERIVALLGALDDKIAVNDRIAATALDLVSSLFAESLAEDSDSSITTLGDVTGINIHKASPTSGGVIRYIDISSVSVDSYTWPEVTAWEEAPSRARRKVSAGDVIWSTVRPNRKSRALILDDDSNIVASTGFAVLTPRKVGSAFLYEVTRRKEFVTYLESVAEGSAYPAVRADRFAKAVIPMLSRSRMVKFESEAMQLHHRIHVANKENRFLAELRDALLPKLMSGQVRIRDAEKVVEDAV</sequence>
<protein>
    <submittedName>
        <fullName evidence="5">Restriction endonuclease subunit S</fullName>
        <ecNumber evidence="5">3.1.21.-</ecNumber>
    </submittedName>
</protein>
<dbReference type="EC" id="3.1.21.-" evidence="5"/>
<evidence type="ECO:0000313" key="6">
    <source>
        <dbReference type="Proteomes" id="UP001596380"/>
    </source>
</evidence>
<gene>
    <name evidence="5" type="ORF">ACFQKB_17270</name>
</gene>